<evidence type="ECO:0000313" key="1">
    <source>
        <dbReference type="EMBL" id="KOX74428.1"/>
    </source>
</evidence>
<accession>A0A0N0U598</accession>
<dbReference type="Proteomes" id="UP000053105">
    <property type="component" value="Unassembled WGS sequence"/>
</dbReference>
<keyword evidence="2" id="KW-1185">Reference proteome</keyword>
<feature type="non-terminal residue" evidence="1">
    <location>
        <position position="1"/>
    </location>
</feature>
<proteinExistence type="predicted"/>
<evidence type="ECO:0000313" key="2">
    <source>
        <dbReference type="Proteomes" id="UP000053105"/>
    </source>
</evidence>
<gene>
    <name evidence="1" type="ORF">WN51_00411</name>
</gene>
<dbReference type="EMBL" id="KQ435789">
    <property type="protein sequence ID" value="KOX74428.1"/>
    <property type="molecule type" value="Genomic_DNA"/>
</dbReference>
<protein>
    <submittedName>
        <fullName evidence="1">Uncharacterized protein</fullName>
    </submittedName>
</protein>
<dbReference type="AlphaFoldDB" id="A0A0N0U598"/>
<name>A0A0N0U598_9HYME</name>
<organism evidence="1 2">
    <name type="scientific">Melipona quadrifasciata</name>
    <dbReference type="NCBI Taxonomy" id="166423"/>
    <lineage>
        <taxon>Eukaryota</taxon>
        <taxon>Metazoa</taxon>
        <taxon>Ecdysozoa</taxon>
        <taxon>Arthropoda</taxon>
        <taxon>Hexapoda</taxon>
        <taxon>Insecta</taxon>
        <taxon>Pterygota</taxon>
        <taxon>Neoptera</taxon>
        <taxon>Endopterygota</taxon>
        <taxon>Hymenoptera</taxon>
        <taxon>Apocrita</taxon>
        <taxon>Aculeata</taxon>
        <taxon>Apoidea</taxon>
        <taxon>Anthophila</taxon>
        <taxon>Apidae</taxon>
        <taxon>Melipona</taxon>
    </lineage>
</organism>
<reference evidence="1 2" key="1">
    <citation type="submission" date="2015-07" db="EMBL/GenBank/DDBJ databases">
        <title>The genome of Melipona quadrifasciata.</title>
        <authorList>
            <person name="Pan H."/>
            <person name="Kapheim K."/>
        </authorList>
    </citation>
    <scope>NUCLEOTIDE SEQUENCE [LARGE SCALE GENOMIC DNA]</scope>
    <source>
        <strain evidence="1">0111107301</strain>
        <tissue evidence="1">Whole body</tissue>
    </source>
</reference>
<sequence>LAGSPDEIERKPTKPLLIASLSLRSWAVTSRCHGLCHYPAFSLPVR</sequence>